<evidence type="ECO:0000256" key="7">
    <source>
        <dbReference type="ARBA" id="ARBA00022801"/>
    </source>
</evidence>
<reference evidence="15" key="1">
    <citation type="submission" date="2014-09" db="EMBL/GenBank/DDBJ databases">
        <title>Draft genome sequence of an oleaginous Mucoromycotina fungus Mucor ambiguus NBRC6742.</title>
        <authorList>
            <person name="Takeda I."/>
            <person name="Yamane N."/>
            <person name="Morita T."/>
            <person name="Tamano K."/>
            <person name="Machida M."/>
            <person name="Baker S."/>
            <person name="Koike H."/>
        </authorList>
    </citation>
    <scope>NUCLEOTIDE SEQUENCE</scope>
    <source>
        <strain evidence="15">NBRC 6742</strain>
    </source>
</reference>
<evidence type="ECO:0000256" key="4">
    <source>
        <dbReference type="ARBA" id="ARBA00022670"/>
    </source>
</evidence>
<organism evidence="15">
    <name type="scientific">Mucor ambiguus</name>
    <dbReference type="NCBI Taxonomy" id="91626"/>
    <lineage>
        <taxon>Eukaryota</taxon>
        <taxon>Fungi</taxon>
        <taxon>Fungi incertae sedis</taxon>
        <taxon>Mucoromycota</taxon>
        <taxon>Mucoromycotina</taxon>
        <taxon>Mucoromycetes</taxon>
        <taxon>Mucorales</taxon>
        <taxon>Mucorineae</taxon>
        <taxon>Mucoraceae</taxon>
        <taxon>Mucor</taxon>
    </lineage>
</organism>
<dbReference type="GO" id="GO:0004190">
    <property type="term" value="F:aspartic-type endopeptidase activity"/>
    <property type="evidence" value="ECO:0007669"/>
    <property type="project" value="UniProtKB-KW"/>
</dbReference>
<evidence type="ECO:0000256" key="5">
    <source>
        <dbReference type="ARBA" id="ARBA00022729"/>
    </source>
</evidence>
<sequence>MATLQSSLLLYISHCSPSPLILFSIMKIQLAIKILVSAAVAVSAATNAVEETKLLRVPISKKKIIHGGPPIASLRRRAQYNEKLYIGDGSIYMVTVAIGTPPQNFELVLDTGSADLWVPGASCPSTMCPLAKFNESQSSTFKNMNQVFNITYGIGSASGGFGMDTVNIGGAIIEQQQFGLTNKTQNILTNMQTLSGDSYTPTISSADNVTSYSTDRRMDGIFGLGYPLITSPTTSYNPFFFNLKAQKKIDQNIFSVFLNKSESADTLGEIVFGGIDKTKYQGSLTYLPLAKTTRISAGGRSDYGYWQVYGQGVGATVNGKTTLDAPFKETTQFVFDTGTTLTYLPMNVIEPLFAAAIGNTNLAYDSANNYFQIRCSMAQQNITLQFMMSPSANVTDTPVVLNVAIADVIYPMDSDYMSSASVCMIGIVPTTGQIFFGESILRSLYQVYDVDQNRIGIASAIGSDSFISGATGNDTSSNGGSSGGSNNSNSNSNNTSSSAGTFKQNSILCSTVISACILYALSYF</sequence>
<dbReference type="AlphaFoldDB" id="A0A0C9LTM3"/>
<dbReference type="GO" id="GO:0006508">
    <property type="term" value="P:proteolysis"/>
    <property type="evidence" value="ECO:0007669"/>
    <property type="project" value="UniProtKB-KW"/>
</dbReference>
<dbReference type="PROSITE" id="PS51767">
    <property type="entry name" value="PEPTIDASE_A1"/>
    <property type="match status" value="1"/>
</dbReference>
<comment type="catalytic activity">
    <reaction evidence="1">
        <text>Hydrolysis of proteins with broad specificity similar to that of pepsin A, preferring hydrophobic residues at P1 and P1'. Clots milk and activates trypsinogen. Does not cleave 4-Gln-|-His-5, but does cleave 10-His-|-Leu-11 and 12-Val-|-Glu-13 in B chain of insulin.</text>
        <dbReference type="EC" id="3.4.23.21"/>
    </reaction>
</comment>
<dbReference type="InterPro" id="IPR001461">
    <property type="entry name" value="Aspartic_peptidase_A1"/>
</dbReference>
<gene>
    <name evidence="15" type="ORF">MAM1_0049c03300</name>
</gene>
<feature type="active site" evidence="10">
    <location>
        <position position="336"/>
    </location>
</feature>
<keyword evidence="4 12" id="KW-0645">Protease</keyword>
<dbReference type="InterPro" id="IPR033121">
    <property type="entry name" value="PEPTIDASE_A1"/>
</dbReference>
<feature type="active site" evidence="10">
    <location>
        <position position="110"/>
    </location>
</feature>
<dbReference type="FunFam" id="2.40.70.10:FF:000008">
    <property type="entry name" value="Cathepsin D"/>
    <property type="match status" value="1"/>
</dbReference>
<feature type="domain" description="Peptidase A1" evidence="14">
    <location>
        <begin position="92"/>
        <end position="458"/>
    </location>
</feature>
<keyword evidence="16" id="KW-1185">Reference proteome</keyword>
<dbReference type="Gene3D" id="2.40.70.10">
    <property type="entry name" value="Acid Proteases"/>
    <property type="match status" value="2"/>
</dbReference>
<dbReference type="PROSITE" id="PS00141">
    <property type="entry name" value="ASP_PROTEASE"/>
    <property type="match status" value="2"/>
</dbReference>
<name>A0A0C9LTM3_9FUNG</name>
<dbReference type="Proteomes" id="UP000053815">
    <property type="component" value="Unassembled WGS sequence"/>
</dbReference>
<evidence type="ECO:0000256" key="3">
    <source>
        <dbReference type="ARBA" id="ARBA00013205"/>
    </source>
</evidence>
<feature type="disulfide bond" evidence="11">
    <location>
        <begin position="123"/>
        <end position="128"/>
    </location>
</feature>
<keyword evidence="9 11" id="KW-1015">Disulfide bond</keyword>
<dbReference type="STRING" id="91626.A0A0C9LTM3"/>
<keyword evidence="8" id="KW-0865">Zymogen</keyword>
<dbReference type="Pfam" id="PF00026">
    <property type="entry name" value="Asp"/>
    <property type="match status" value="1"/>
</dbReference>
<evidence type="ECO:0000313" key="15">
    <source>
        <dbReference type="EMBL" id="GAN03845.1"/>
    </source>
</evidence>
<evidence type="ECO:0000256" key="12">
    <source>
        <dbReference type="RuleBase" id="RU000454"/>
    </source>
</evidence>
<accession>A0A0C9LTM3</accession>
<evidence type="ECO:0000256" key="13">
    <source>
        <dbReference type="SAM" id="MobiDB-lite"/>
    </source>
</evidence>
<dbReference type="InterPro" id="IPR001969">
    <property type="entry name" value="Aspartic_peptidase_AS"/>
</dbReference>
<protein>
    <recommendedName>
        <fullName evidence="3">rhizopuspepsin</fullName>
        <ecNumber evidence="3">3.4.23.21</ecNumber>
    </recommendedName>
</protein>
<evidence type="ECO:0000256" key="11">
    <source>
        <dbReference type="PIRSR" id="PIRSR601461-2"/>
    </source>
</evidence>
<feature type="region of interest" description="Disordered" evidence="13">
    <location>
        <begin position="472"/>
        <end position="496"/>
    </location>
</feature>
<dbReference type="PANTHER" id="PTHR47966">
    <property type="entry name" value="BETA-SITE APP-CLEAVING ENZYME, ISOFORM A-RELATED"/>
    <property type="match status" value="1"/>
</dbReference>
<evidence type="ECO:0000256" key="10">
    <source>
        <dbReference type="PIRSR" id="PIRSR601461-1"/>
    </source>
</evidence>
<proteinExistence type="inferred from homology"/>
<dbReference type="PANTHER" id="PTHR47966:SF65">
    <property type="entry name" value="ASPARTIC-TYPE ENDOPEPTIDASE"/>
    <property type="match status" value="1"/>
</dbReference>
<dbReference type="EMBL" id="DF836338">
    <property type="protein sequence ID" value="GAN03845.1"/>
    <property type="molecule type" value="Genomic_DNA"/>
</dbReference>
<keyword evidence="7 12" id="KW-0378">Hydrolase</keyword>
<evidence type="ECO:0000256" key="2">
    <source>
        <dbReference type="ARBA" id="ARBA00007447"/>
    </source>
</evidence>
<evidence type="ECO:0000259" key="14">
    <source>
        <dbReference type="PROSITE" id="PS51767"/>
    </source>
</evidence>
<dbReference type="CDD" id="cd05471">
    <property type="entry name" value="pepsin_like"/>
    <property type="match status" value="1"/>
</dbReference>
<dbReference type="SUPFAM" id="SSF50630">
    <property type="entry name" value="Acid proteases"/>
    <property type="match status" value="1"/>
</dbReference>
<evidence type="ECO:0000313" key="16">
    <source>
        <dbReference type="Proteomes" id="UP000053815"/>
    </source>
</evidence>
<evidence type="ECO:0000256" key="8">
    <source>
        <dbReference type="ARBA" id="ARBA00023145"/>
    </source>
</evidence>
<evidence type="ECO:0000256" key="1">
    <source>
        <dbReference type="ARBA" id="ARBA00001130"/>
    </source>
</evidence>
<dbReference type="InterPro" id="IPR021109">
    <property type="entry name" value="Peptidase_aspartic_dom_sf"/>
</dbReference>
<dbReference type="OrthoDB" id="771136at2759"/>
<evidence type="ECO:0000256" key="9">
    <source>
        <dbReference type="ARBA" id="ARBA00023157"/>
    </source>
</evidence>
<dbReference type="InterPro" id="IPR034164">
    <property type="entry name" value="Pepsin-like_dom"/>
</dbReference>
<keyword evidence="5" id="KW-0732">Signal</keyword>
<keyword evidence="6 12" id="KW-0064">Aspartyl protease</keyword>
<dbReference type="PRINTS" id="PR00792">
    <property type="entry name" value="PEPSIN"/>
</dbReference>
<evidence type="ECO:0000256" key="6">
    <source>
        <dbReference type="ARBA" id="ARBA00022750"/>
    </source>
</evidence>
<comment type="similarity">
    <text evidence="2 12">Belongs to the peptidase A1 family.</text>
</comment>
<dbReference type="EC" id="3.4.23.21" evidence="3"/>